<evidence type="ECO:0000256" key="1">
    <source>
        <dbReference type="ARBA" id="ARBA00022737"/>
    </source>
</evidence>
<dbReference type="InterPro" id="IPR011989">
    <property type="entry name" value="ARM-like"/>
</dbReference>
<evidence type="ECO:0000313" key="6">
    <source>
        <dbReference type="Proteomes" id="UP000276133"/>
    </source>
</evidence>
<accession>A0A3M7RXX0</accession>
<protein>
    <submittedName>
        <fullName evidence="5">Proteasome-associated ECM29-like protein</fullName>
    </submittedName>
</protein>
<dbReference type="EMBL" id="REGN01002409">
    <property type="protein sequence ID" value="RNA28279.1"/>
    <property type="molecule type" value="Genomic_DNA"/>
</dbReference>
<dbReference type="GO" id="GO:0036503">
    <property type="term" value="P:ERAD pathway"/>
    <property type="evidence" value="ECO:0007669"/>
    <property type="project" value="TreeGrafter"/>
</dbReference>
<dbReference type="OrthoDB" id="16066at2759"/>
<keyword evidence="1" id="KW-0677">Repeat</keyword>
<dbReference type="Gene3D" id="1.25.10.10">
    <property type="entry name" value="Leucine-rich Repeat Variant"/>
    <property type="match status" value="3"/>
</dbReference>
<dbReference type="STRING" id="10195.A0A3M7RXX0"/>
<dbReference type="InterPro" id="IPR055443">
    <property type="entry name" value="HEAT_ECM29"/>
</dbReference>
<feature type="domain" description="ECM29 ARM-like repeats" evidence="3">
    <location>
        <begin position="87"/>
        <end position="290"/>
    </location>
</feature>
<organism evidence="5 6">
    <name type="scientific">Brachionus plicatilis</name>
    <name type="common">Marine rotifer</name>
    <name type="synonym">Brachionus muelleri</name>
    <dbReference type="NCBI Taxonomy" id="10195"/>
    <lineage>
        <taxon>Eukaryota</taxon>
        <taxon>Metazoa</taxon>
        <taxon>Spiralia</taxon>
        <taxon>Gnathifera</taxon>
        <taxon>Rotifera</taxon>
        <taxon>Eurotatoria</taxon>
        <taxon>Monogononta</taxon>
        <taxon>Pseudotrocha</taxon>
        <taxon>Ploima</taxon>
        <taxon>Brachionidae</taxon>
        <taxon>Brachionus</taxon>
    </lineage>
</organism>
<dbReference type="GO" id="GO:0000502">
    <property type="term" value="C:proteasome complex"/>
    <property type="evidence" value="ECO:0007669"/>
    <property type="project" value="UniProtKB-KW"/>
</dbReference>
<reference evidence="5 6" key="1">
    <citation type="journal article" date="2018" name="Sci. Rep.">
        <title>Genomic signatures of local adaptation to the degree of environmental predictability in rotifers.</title>
        <authorList>
            <person name="Franch-Gras L."/>
            <person name="Hahn C."/>
            <person name="Garcia-Roger E.M."/>
            <person name="Carmona M.J."/>
            <person name="Serra M."/>
            <person name="Gomez A."/>
        </authorList>
    </citation>
    <scope>NUCLEOTIDE SEQUENCE [LARGE SCALE GENOMIC DNA]</scope>
    <source>
        <strain evidence="5">HYR1</strain>
    </source>
</reference>
<dbReference type="InterPro" id="IPR055444">
    <property type="entry name" value="ARM_ECM29"/>
</dbReference>
<keyword evidence="5" id="KW-0647">Proteasome</keyword>
<feature type="non-terminal residue" evidence="5">
    <location>
        <position position="1"/>
    </location>
</feature>
<dbReference type="Proteomes" id="UP000276133">
    <property type="component" value="Unassembled WGS sequence"/>
</dbReference>
<dbReference type="GO" id="GO:0060090">
    <property type="term" value="F:molecular adaptor activity"/>
    <property type="evidence" value="ECO:0007669"/>
    <property type="project" value="TreeGrafter"/>
</dbReference>
<dbReference type="GO" id="GO:0005737">
    <property type="term" value="C:cytoplasm"/>
    <property type="evidence" value="ECO:0007669"/>
    <property type="project" value="TreeGrafter"/>
</dbReference>
<dbReference type="GO" id="GO:0005634">
    <property type="term" value="C:nucleus"/>
    <property type="evidence" value="ECO:0007669"/>
    <property type="project" value="TreeGrafter"/>
</dbReference>
<feature type="domain" description="Proteasome adapter and scaffold protein ECM29 HEAT-repeat" evidence="4">
    <location>
        <begin position="786"/>
        <end position="947"/>
    </location>
</feature>
<name>A0A3M7RXX0_BRAPC</name>
<dbReference type="InterPro" id="IPR016024">
    <property type="entry name" value="ARM-type_fold"/>
</dbReference>
<evidence type="ECO:0000313" key="5">
    <source>
        <dbReference type="EMBL" id="RNA28279.1"/>
    </source>
</evidence>
<feature type="compositionally biased region" description="Basic and acidic residues" evidence="2">
    <location>
        <begin position="1209"/>
        <end position="1220"/>
    </location>
</feature>
<sequence>KEEIRQEAVKYLHRTQDNEGKEIKMASFEQWVEFISRKIDERLSDKSKLFVFGTHTLPFDLTCYQQILVILRLALSNSAGLSAQIIDAKNLESVKDEAPSLSKYVRELSEKNLNCLFKYVNIIKEYALTVANGLGIYLMLEICAISPLNITKFLHDNIEWFKNQSFSINEQVRIYSAELWSLILINNTLASNSTDSHKQFDLNKINFTQFFATLNTLNKSILKNTSRSFESKHGCLLCLGYAIGKYYTITRSNCLDQASKLIIKEIISSIKMFIAEQNLSIAAIVSMGEIARNGSLIFDHGHELLDLVDSLIKKIQTTKETNKLKEKAATSLGFMCLNKYILLNGEEPTFSIEDKKIASFNKFVAQRLLDSCQAKQIELHMAIGEALVNAVLGSLSDAIQNPWTNEKMHQADTNEFSNENIEWLLTELVNNYMPNQNQHLRQAACLWLLILVKKSSNKSKIIKNHLAKIQDAFIERLSESDEVSQEVASKGVGVIFDLADKDHKNLLVSRLVDTLTGGKKKSTTVATSVDSGLKISDQNEKIFQSDLKTPEGGNISTYKELCSLASDLNRPDLIYQFMNLAHHNSIWNTRRGVAFGFGQIAQLSSDQLQPFLAHIVPKLFRYQFDPTPRIQQSMSAIWDSVIKQDNKKIVDMYLALILTDLEQNMHNPLWRVRESCCLALCDLLKGGRNLESISGKLGPFWSLLFKLADDIKESVRVAAELTLKSLQRVTISYSTSVSDTSVCQKTLNSVLPVLIMDGLSSNLSEVRNISVLTIRDLTKQSSLLLIKPYLVELIINLLETLSGYEPPDLNYLSLRLGSQDAQEKLDMARINASKNTPMLEIINMNLDSLNEDQMLGELMPRLIEIIKKGLGVSTKAGVCHIITSLVDQQASKMSAFAGKLLAAFVNSMANEQNKTVIKFYSGTIGSIAKIAKESSIENLINKLQEWYIEKDDDGIKLSCGQTLLSIARNNPEIVRKYSKRIVPFVFFAMHQQKDEQTKQFGSQQTESIWTEVFEEITSGTEYAIRGNLAEILSFIQLGIEHQSWKLRAQSAMAINTVTSKLQSNIDLDNLNEILKMLISALSTRYWSGKEKILLSVSSVFINCKLKLNFENKFVDDLVNSVFKEANKQGSSIDLNYRLSALRCLGDLVQFSSTHFKDVHFENYWNNFILRYFNEDLEQLIVKEKKRVELQKELFKKKILSISEESEAMVGDKNDERKNKDENEEDKESAAANMNRKLVLLESVGKCWPYGTEIQEKYLYQINILLADNLSKETWNNQFLLIKSLEALYTKWSSEFSAANIDDLIRSIEVSSNSVINCIAKTTHSNLKRSGINFLEIIIKILNSNRENENWNYLIKNSNEKVNEPCSELIESMLRHHIIYNIVADSLRVLFNEFLIKETSLDMKEKCKSLLKIINTNF</sequence>
<dbReference type="PANTHER" id="PTHR23346">
    <property type="entry name" value="TRANSLATIONAL ACTIVATOR GCN1-RELATED"/>
    <property type="match status" value="1"/>
</dbReference>
<keyword evidence="6" id="KW-1185">Reference proteome</keyword>
<gene>
    <name evidence="5" type="ORF">BpHYR1_020110</name>
</gene>
<dbReference type="PANTHER" id="PTHR23346:SF19">
    <property type="entry name" value="PROTEASOME ADAPTER AND SCAFFOLD PROTEIN ECM29"/>
    <property type="match status" value="1"/>
</dbReference>
<evidence type="ECO:0000259" key="4">
    <source>
        <dbReference type="Pfam" id="PF24492"/>
    </source>
</evidence>
<proteinExistence type="predicted"/>
<evidence type="ECO:0000259" key="3">
    <source>
        <dbReference type="Pfam" id="PF23702"/>
    </source>
</evidence>
<dbReference type="Pfam" id="PF23702">
    <property type="entry name" value="ARM_ECM29"/>
    <property type="match status" value="1"/>
</dbReference>
<dbReference type="Pfam" id="PF24492">
    <property type="entry name" value="HEAT_ECM29"/>
    <property type="match status" value="1"/>
</dbReference>
<dbReference type="SUPFAM" id="SSF48371">
    <property type="entry name" value="ARM repeat"/>
    <property type="match status" value="2"/>
</dbReference>
<feature type="region of interest" description="Disordered" evidence="2">
    <location>
        <begin position="1209"/>
        <end position="1229"/>
    </location>
</feature>
<comment type="caution">
    <text evidence="5">The sequence shown here is derived from an EMBL/GenBank/DDBJ whole genome shotgun (WGS) entry which is preliminary data.</text>
</comment>
<evidence type="ECO:0000256" key="2">
    <source>
        <dbReference type="SAM" id="MobiDB-lite"/>
    </source>
</evidence>